<dbReference type="PANTHER" id="PTHR11908">
    <property type="entry name" value="XANTHINE DEHYDROGENASE"/>
    <property type="match status" value="1"/>
</dbReference>
<dbReference type="InterPro" id="IPR037165">
    <property type="entry name" value="AldOxase/xan_DH_Mopterin-bd_sf"/>
</dbReference>
<reference evidence="5" key="1">
    <citation type="submission" date="2018-04" db="EMBL/GenBank/DDBJ databases">
        <authorList>
            <person name="Go L.Y."/>
            <person name="Mitchell J.A."/>
        </authorList>
    </citation>
    <scope>NUCLEOTIDE SEQUENCE</scope>
    <source>
        <strain evidence="5">ARTV</strain>
    </source>
</reference>
<evidence type="ECO:0000256" key="3">
    <source>
        <dbReference type="ARBA" id="ARBA00023002"/>
    </source>
</evidence>
<dbReference type="EMBL" id="UFQR01000002">
    <property type="protein sequence ID" value="SSW94962.1"/>
    <property type="molecule type" value="Genomic_DNA"/>
</dbReference>
<dbReference type="GO" id="GO:0005506">
    <property type="term" value="F:iron ion binding"/>
    <property type="evidence" value="ECO:0007669"/>
    <property type="project" value="InterPro"/>
</dbReference>
<proteinExistence type="inferred from homology"/>
<dbReference type="InterPro" id="IPR000674">
    <property type="entry name" value="Ald_Oxase/Xan_DH_a/b"/>
</dbReference>
<dbReference type="SUPFAM" id="SSF54665">
    <property type="entry name" value="CO dehydrogenase molybdoprotein N-domain-like"/>
    <property type="match status" value="1"/>
</dbReference>
<feature type="domain" description="Aldehyde oxidase/xanthine dehydrogenase a/b hammerhead" evidence="4">
    <location>
        <begin position="17"/>
        <end position="133"/>
    </location>
</feature>
<dbReference type="PANTHER" id="PTHR11908:SF132">
    <property type="entry name" value="ALDEHYDE OXIDASE 1-RELATED"/>
    <property type="match status" value="1"/>
</dbReference>
<evidence type="ECO:0000256" key="1">
    <source>
        <dbReference type="ARBA" id="ARBA00006849"/>
    </source>
</evidence>
<dbReference type="AlphaFoldDB" id="A0A3B0LWV6"/>
<organism evidence="5">
    <name type="scientific">Arsenophonus endosymbiont of Trialeurodes vaporariorum</name>
    <dbReference type="NCBI Taxonomy" id="235567"/>
    <lineage>
        <taxon>Bacteria</taxon>
        <taxon>Pseudomonadati</taxon>
        <taxon>Pseudomonadota</taxon>
        <taxon>Gammaproteobacteria</taxon>
        <taxon>Enterobacterales</taxon>
        <taxon>Morganellaceae</taxon>
        <taxon>Arsenophonus</taxon>
    </lineage>
</organism>
<dbReference type="SUPFAM" id="SSF56003">
    <property type="entry name" value="Molybdenum cofactor-binding domain"/>
    <property type="match status" value="1"/>
</dbReference>
<evidence type="ECO:0000313" key="5">
    <source>
        <dbReference type="EMBL" id="SSW94962.1"/>
    </source>
</evidence>
<sequence length="301" mass="33519">MQLGLSYLRTDALTKVTGLAKYADDISMVGMLYAKYVRSTIAYGYVNEIDYSEALTLPGVVNIFTRQDVPQIPFATAGHAWTLDTKKRDIADRLLLTRHVRHFGDGIVIVVARDELTAEEAAATVKITYEQLPVITCPESAKAADAINIHSNSNLLKHNQITANEPISAIEKSPHQFSKRFTTPIVQHCHMENVTSFAWMEQSDSIIIVSSTQIPHIVRRIVAQALDMSWSKIRVIKPHVGCGFGKKQDVLEEPIAAFLTLKLGGVPVKVMLSREECFYASRTRHAFRIDAKLGITTDVEL</sequence>
<dbReference type="InterPro" id="IPR036856">
    <property type="entry name" value="Ald_Oxase/Xan_DH_a/b_sf"/>
</dbReference>
<name>A0A3B0LWV6_9GAMM</name>
<comment type="similarity">
    <text evidence="1">Belongs to the xanthine dehydrogenase family.</text>
</comment>
<dbReference type="SMART" id="SM01008">
    <property type="entry name" value="Ald_Xan_dh_C"/>
    <property type="match status" value="1"/>
</dbReference>
<dbReference type="InterPro" id="IPR008274">
    <property type="entry name" value="AldOxase/xan_DH_MoCoBD1"/>
</dbReference>
<evidence type="ECO:0000259" key="4">
    <source>
        <dbReference type="SMART" id="SM01008"/>
    </source>
</evidence>
<dbReference type="Pfam" id="PF02738">
    <property type="entry name" value="MoCoBD_1"/>
    <property type="match status" value="1"/>
</dbReference>
<keyword evidence="3 5" id="KW-0560">Oxidoreductase</keyword>
<dbReference type="EC" id="1.17.1.4" evidence="5"/>
<accession>A0A3B0LWV6</accession>
<keyword evidence="2" id="KW-0500">Molybdenum</keyword>
<gene>
    <name evidence="5" type="primary">xdhA_1</name>
    <name evidence="5" type="ORF">ARTV_0617</name>
</gene>
<dbReference type="Gene3D" id="3.30.365.10">
    <property type="entry name" value="Aldehyde oxidase/xanthine dehydrogenase, molybdopterin binding domain"/>
    <property type="match status" value="2"/>
</dbReference>
<dbReference type="GO" id="GO:0004854">
    <property type="term" value="F:xanthine dehydrogenase activity"/>
    <property type="evidence" value="ECO:0007669"/>
    <property type="project" value="UniProtKB-EC"/>
</dbReference>
<evidence type="ECO:0000256" key="2">
    <source>
        <dbReference type="ARBA" id="ARBA00022505"/>
    </source>
</evidence>
<dbReference type="InterPro" id="IPR016208">
    <property type="entry name" value="Ald_Oxase/xanthine_DH-like"/>
</dbReference>
<dbReference type="Pfam" id="PF01315">
    <property type="entry name" value="Ald_Xan_dh_C"/>
    <property type="match status" value="1"/>
</dbReference>
<protein>
    <submittedName>
        <fullName evidence="5">Xanthine dehydrogenase molybdenum-binding subunit</fullName>
        <ecNumber evidence="5">1.17.1.4</ecNumber>
    </submittedName>
</protein>
<dbReference type="Gene3D" id="3.90.1170.50">
    <property type="entry name" value="Aldehyde oxidase/xanthine dehydrogenase, a/b hammerhead"/>
    <property type="match status" value="1"/>
</dbReference>